<dbReference type="InterPro" id="IPR030665">
    <property type="entry name" value="KaiC"/>
</dbReference>
<evidence type="ECO:0000259" key="8">
    <source>
        <dbReference type="PROSITE" id="PS51146"/>
    </source>
</evidence>
<dbReference type="PROSITE" id="PS51146">
    <property type="entry name" value="KAIC"/>
    <property type="match status" value="2"/>
</dbReference>
<dbReference type="OrthoDB" id="9783783at2"/>
<keyword evidence="6" id="KW-0378">Hydrolase</keyword>
<keyword evidence="4" id="KW-0677">Repeat</keyword>
<dbReference type="InterPro" id="IPR014774">
    <property type="entry name" value="KaiC-like_dom"/>
</dbReference>
<protein>
    <recommendedName>
        <fullName evidence="1">non-specific serine/threonine protein kinase</fullName>
        <ecNumber evidence="1">2.7.11.1</ecNumber>
    </recommendedName>
</protein>
<dbReference type="PANTHER" id="PTHR42926:SF1">
    <property type="entry name" value="CIRCADIAN CLOCK OSCILLATOR PROTEIN KAIC 1"/>
    <property type="match status" value="1"/>
</dbReference>
<reference evidence="9 10" key="1">
    <citation type="submission" date="2006-01" db="EMBL/GenBank/DDBJ databases">
        <title>Complete sequence of Anaeromyxobacter dehalogenans 2CP-C.</title>
        <authorList>
            <consortium name="US DOE Joint Genome Institute"/>
            <person name="Copeland A."/>
            <person name="Lucas S."/>
            <person name="Lapidus A."/>
            <person name="Barry K."/>
            <person name="Detter J.C."/>
            <person name="Glavina T."/>
            <person name="Hammon N."/>
            <person name="Israni S."/>
            <person name="Pitluck S."/>
            <person name="Brettin T."/>
            <person name="Bruce D."/>
            <person name="Han C."/>
            <person name="Tapia R."/>
            <person name="Gilna P."/>
            <person name="Kiss H."/>
            <person name="Schmutz J."/>
            <person name="Larimer F."/>
            <person name="Land M."/>
            <person name="Kyrpides N."/>
            <person name="Anderson I."/>
            <person name="Sanford R.A."/>
            <person name="Ritalahti K.M."/>
            <person name="Thomas H.S."/>
            <person name="Kirby J.R."/>
            <person name="Zhulin I.B."/>
            <person name="Loeffler F.E."/>
            <person name="Richardson P."/>
        </authorList>
    </citation>
    <scope>NUCLEOTIDE SEQUENCE [LARGE SCALE GENOMIC DNA]</scope>
    <source>
        <strain evidence="9 10">2CP-C</strain>
    </source>
</reference>
<dbReference type="GO" id="GO:0004674">
    <property type="term" value="F:protein serine/threonine kinase activity"/>
    <property type="evidence" value="ECO:0007669"/>
    <property type="project" value="UniProtKB-EC"/>
</dbReference>
<dbReference type="GO" id="GO:0016787">
    <property type="term" value="F:hydrolase activity"/>
    <property type="evidence" value="ECO:0007669"/>
    <property type="project" value="UniProtKB-KW"/>
</dbReference>
<dbReference type="PROSITE" id="PS50162">
    <property type="entry name" value="RECA_2"/>
    <property type="match status" value="1"/>
</dbReference>
<evidence type="ECO:0000256" key="6">
    <source>
        <dbReference type="ARBA" id="ARBA00022801"/>
    </source>
</evidence>
<dbReference type="PIRSF" id="PIRSF039117">
    <property type="entry name" value="KaiC"/>
    <property type="match status" value="1"/>
</dbReference>
<feature type="domain" description="KaiC" evidence="8">
    <location>
        <begin position="250"/>
        <end position="485"/>
    </location>
</feature>
<evidence type="ECO:0000256" key="1">
    <source>
        <dbReference type="ARBA" id="ARBA00012513"/>
    </source>
</evidence>
<dbReference type="EMBL" id="CP000251">
    <property type="protein sequence ID" value="ABC82949.1"/>
    <property type="molecule type" value="Genomic_DNA"/>
</dbReference>
<feature type="domain" description="RecA family profile 1" evidence="7">
    <location>
        <begin position="9"/>
        <end position="64"/>
    </location>
</feature>
<dbReference type="SMART" id="SM00382">
    <property type="entry name" value="AAA"/>
    <property type="match status" value="2"/>
</dbReference>
<dbReference type="Gene3D" id="3.40.50.300">
    <property type="entry name" value="P-loop containing nucleotide triphosphate hydrolases"/>
    <property type="match status" value="2"/>
</dbReference>
<gene>
    <name evidence="9" type="ordered locus">Adeh_3181</name>
</gene>
<dbReference type="KEGG" id="ade:Adeh_3181"/>
<organism evidence="9 10">
    <name type="scientific">Anaeromyxobacter dehalogenans (strain 2CP-C)</name>
    <dbReference type="NCBI Taxonomy" id="290397"/>
    <lineage>
        <taxon>Bacteria</taxon>
        <taxon>Pseudomonadati</taxon>
        <taxon>Myxococcota</taxon>
        <taxon>Myxococcia</taxon>
        <taxon>Myxococcales</taxon>
        <taxon>Cystobacterineae</taxon>
        <taxon>Anaeromyxobacteraceae</taxon>
        <taxon>Anaeromyxobacter</taxon>
    </lineage>
</organism>
<evidence type="ECO:0000259" key="7">
    <source>
        <dbReference type="PROSITE" id="PS50162"/>
    </source>
</evidence>
<dbReference type="InterPro" id="IPR020588">
    <property type="entry name" value="RecA_ATP-bd"/>
</dbReference>
<dbReference type="RefSeq" id="WP_011422231.1">
    <property type="nucleotide sequence ID" value="NC_007760.1"/>
</dbReference>
<dbReference type="InterPro" id="IPR003593">
    <property type="entry name" value="AAA+_ATPase"/>
</dbReference>
<dbReference type="InterPro" id="IPR027417">
    <property type="entry name" value="P-loop_NTPase"/>
</dbReference>
<dbReference type="EC" id="2.7.11.1" evidence="1"/>
<evidence type="ECO:0000313" key="9">
    <source>
        <dbReference type="EMBL" id="ABC82949.1"/>
    </source>
</evidence>
<feature type="domain" description="KaiC" evidence="8">
    <location>
        <begin position="11"/>
        <end position="242"/>
    </location>
</feature>
<evidence type="ECO:0000256" key="3">
    <source>
        <dbReference type="ARBA" id="ARBA00022679"/>
    </source>
</evidence>
<dbReference type="Proteomes" id="UP000001935">
    <property type="component" value="Chromosome"/>
</dbReference>
<dbReference type="GO" id="GO:0006281">
    <property type="term" value="P:DNA repair"/>
    <property type="evidence" value="ECO:0007669"/>
    <property type="project" value="InterPro"/>
</dbReference>
<dbReference type="GO" id="GO:0003677">
    <property type="term" value="F:DNA binding"/>
    <property type="evidence" value="ECO:0007669"/>
    <property type="project" value="InterPro"/>
</dbReference>
<sequence>MSGDGQALRLERVSTGVEGLDQVLGGGIPAKSITVVSGEPGSGKTVLALQMLFHAARQGKRSLYFTTLSEPSLKLVRHMQGFRFFDPRLLDEKVRIVDLGSRLRAHDPAAALATVVERVEESEPDLVVIDSFKALHDLSREPERERTLTYDFAVQMASWGATTLLVGEYAAADAGQLPEFAIADGIVRLGTAPQDLNRIRELEIQKLRGSAFVPGVHLFEIGGDGISFFPRVSSPAAPAAAEPPPGAQRALLSTGVAQLDALFHGGIPPASSTTVMGGTGTGKTLLGLHFLVEGARRGEPGVLFTLEETPDQLRDIASKFPFGFAGLEEQGLVHLRYAPPIELSTDRFLHEVRREVERLGARRVVIDSLTSLALGAVSERRYRELVYALAKHLRGAGATLVMTLEITELLGTGQLSGHGVSFASDNVVQLRYVELGGRLDRAVSGIKARGVDVNTEVRGMTIGPGGVDVSERAPFKELRGVLTGIPVAAGKPTP</sequence>
<dbReference type="GO" id="GO:0140664">
    <property type="term" value="F:ATP-dependent DNA damage sensor activity"/>
    <property type="evidence" value="ECO:0007669"/>
    <property type="project" value="InterPro"/>
</dbReference>
<name>Q2IEE4_ANADE</name>
<dbReference type="InterPro" id="IPR010624">
    <property type="entry name" value="KaiC_dom"/>
</dbReference>
<dbReference type="STRING" id="290397.Adeh_3181"/>
<keyword evidence="5" id="KW-0418">Kinase</keyword>
<evidence type="ECO:0000256" key="2">
    <source>
        <dbReference type="ARBA" id="ARBA00022553"/>
    </source>
</evidence>
<dbReference type="HOGENOM" id="CLU_023669_4_2_7"/>
<evidence type="ECO:0000256" key="5">
    <source>
        <dbReference type="ARBA" id="ARBA00022777"/>
    </source>
</evidence>
<dbReference type="eggNOG" id="COG0467">
    <property type="taxonomic scope" value="Bacteria"/>
</dbReference>
<dbReference type="PANTHER" id="PTHR42926">
    <property type="match status" value="1"/>
</dbReference>
<keyword evidence="2" id="KW-0597">Phosphoprotein</keyword>
<dbReference type="InterPro" id="IPR051347">
    <property type="entry name" value="Circadian_clock_KaiC-rel"/>
</dbReference>
<accession>Q2IEE4</accession>
<keyword evidence="3" id="KW-0808">Transferase</keyword>
<evidence type="ECO:0000313" key="10">
    <source>
        <dbReference type="Proteomes" id="UP000001935"/>
    </source>
</evidence>
<dbReference type="AlphaFoldDB" id="Q2IEE4"/>
<evidence type="ECO:0000256" key="4">
    <source>
        <dbReference type="ARBA" id="ARBA00022737"/>
    </source>
</evidence>
<dbReference type="Pfam" id="PF06745">
    <property type="entry name" value="ATPase"/>
    <property type="match status" value="2"/>
</dbReference>
<proteinExistence type="predicted"/>
<dbReference type="SUPFAM" id="SSF52540">
    <property type="entry name" value="P-loop containing nucleoside triphosphate hydrolases"/>
    <property type="match status" value="2"/>
</dbReference>
<dbReference type="GO" id="GO:0005524">
    <property type="term" value="F:ATP binding"/>
    <property type="evidence" value="ECO:0007669"/>
    <property type="project" value="InterPro"/>
</dbReference>